<comment type="caution">
    <text evidence="1">The sequence shown here is derived from an EMBL/GenBank/DDBJ whole genome shotgun (WGS) entry which is preliminary data.</text>
</comment>
<dbReference type="Pfam" id="PF20903">
    <property type="entry name" value="SPL"/>
    <property type="match status" value="1"/>
</dbReference>
<evidence type="ECO:0000313" key="1">
    <source>
        <dbReference type="EMBL" id="KQL49030.1"/>
    </source>
</evidence>
<dbReference type="Gene3D" id="3.80.30.30">
    <property type="match status" value="1"/>
</dbReference>
<accession>A0ABR5NBV0</accession>
<gene>
    <name evidence="1" type="ORF">AN963_04430</name>
</gene>
<evidence type="ECO:0000313" key="2">
    <source>
        <dbReference type="Proteomes" id="UP000051063"/>
    </source>
</evidence>
<dbReference type="Proteomes" id="UP000051063">
    <property type="component" value="Unassembled WGS sequence"/>
</dbReference>
<protein>
    <submittedName>
        <fullName evidence="1">Uncharacterized protein</fullName>
    </submittedName>
</protein>
<reference evidence="1 2" key="1">
    <citation type="submission" date="2015-09" db="EMBL/GenBank/DDBJ databases">
        <title>Genome sequencing project for genomic taxonomy and phylogenomics of Bacillus-like bacteria.</title>
        <authorList>
            <person name="Liu B."/>
            <person name="Wang J."/>
            <person name="Zhu Y."/>
            <person name="Liu G."/>
            <person name="Chen Q."/>
            <person name="Chen Z."/>
            <person name="Lan J."/>
            <person name="Che J."/>
            <person name="Ge C."/>
            <person name="Shi H."/>
            <person name="Pan Z."/>
            <person name="Liu X."/>
        </authorList>
    </citation>
    <scope>NUCLEOTIDE SEQUENCE [LARGE SCALE GENOMIC DNA]</scope>
    <source>
        <strain evidence="1 2">DSM 8552</strain>
    </source>
</reference>
<organism evidence="1 2">
    <name type="scientific">Brevibacillus choshinensis</name>
    <dbReference type="NCBI Taxonomy" id="54911"/>
    <lineage>
        <taxon>Bacteria</taxon>
        <taxon>Bacillati</taxon>
        <taxon>Bacillota</taxon>
        <taxon>Bacilli</taxon>
        <taxon>Bacillales</taxon>
        <taxon>Paenibacillaceae</taxon>
        <taxon>Brevibacillus</taxon>
    </lineage>
</organism>
<sequence length="109" mass="12867">MCGCSPNKRNEQDIYTCCKCLLIKRNKRDTGYANSKVPSNNDSRRSANLILHRYPKTKLEMKEEERKYKWGKYGKGMYVYPDVKAKALQAYLEKEIARLFPQAKIEYFT</sequence>
<dbReference type="InterPro" id="IPR049539">
    <property type="entry name" value="SPL"/>
</dbReference>
<proteinExistence type="predicted"/>
<name>A0ABR5NBV0_BRECH</name>
<keyword evidence="2" id="KW-1185">Reference proteome</keyword>
<dbReference type="EMBL" id="LJJB01000007">
    <property type="protein sequence ID" value="KQL49030.1"/>
    <property type="molecule type" value="Genomic_DNA"/>
</dbReference>